<protein>
    <submittedName>
        <fullName evidence="3">Uncharacterized protein</fullName>
    </submittedName>
</protein>
<feature type="compositionally biased region" description="Polar residues" evidence="1">
    <location>
        <begin position="1"/>
        <end position="11"/>
    </location>
</feature>
<feature type="transmembrane region" description="Helical" evidence="2">
    <location>
        <begin position="121"/>
        <end position="148"/>
    </location>
</feature>
<evidence type="ECO:0000313" key="3">
    <source>
        <dbReference type="EMBL" id="CCH76239.1"/>
    </source>
</evidence>
<dbReference type="RefSeq" id="WP_048552938.1">
    <property type="nucleotide sequence ID" value="NZ_HF570958.1"/>
</dbReference>
<feature type="transmembrane region" description="Helical" evidence="2">
    <location>
        <begin position="79"/>
        <end position="100"/>
    </location>
</feature>
<feature type="transmembrane region" description="Helical" evidence="2">
    <location>
        <begin position="241"/>
        <end position="264"/>
    </location>
</feature>
<evidence type="ECO:0000313" key="4">
    <source>
        <dbReference type="Proteomes" id="UP000035721"/>
    </source>
</evidence>
<keyword evidence="2" id="KW-0472">Membrane</keyword>
<feature type="transmembrane region" description="Helical" evidence="2">
    <location>
        <begin position="160"/>
        <end position="179"/>
    </location>
</feature>
<comment type="caution">
    <text evidence="3">The sequence shown here is derived from an EMBL/GenBank/DDBJ whole genome shotgun (WGS) entry which is preliminary data.</text>
</comment>
<gene>
    <name evidence="3" type="ORF">BN12_1150032</name>
</gene>
<name>A0A077LW68_9MICO</name>
<evidence type="ECO:0000256" key="1">
    <source>
        <dbReference type="SAM" id="MobiDB-lite"/>
    </source>
</evidence>
<sequence length="269" mass="28581">MTTATDRTISTPDPYAEPEGSVRGPGVPFRRLALVELRKMVDTRAGLWMLIVIGAICVVVVTAVLIWGDVSDFTLQSFLQLNALVLVLLLPIVGIMAGTSEWSQRTGLVTFTLEPRRGRVVVAKLVAATILGLALIAVAFVASAAAQLVAQVAHGADDGWHLGAGVGFGLVLTLVLYVLQGVAFGFAFLNTAVAIVVSLVLPTVWSVATGLISWLDKAANWLDLSRVTDPLTSGHMHGDDWAHLATSAALWIGIPMAIGVWRVLTREVK</sequence>
<dbReference type="Proteomes" id="UP000035721">
    <property type="component" value="Unassembled WGS sequence"/>
</dbReference>
<evidence type="ECO:0000256" key="2">
    <source>
        <dbReference type="SAM" id="Phobius"/>
    </source>
</evidence>
<feature type="transmembrane region" description="Helical" evidence="2">
    <location>
        <begin position="186"/>
        <end position="215"/>
    </location>
</feature>
<feature type="transmembrane region" description="Helical" evidence="2">
    <location>
        <begin position="47"/>
        <end position="67"/>
    </location>
</feature>
<feature type="region of interest" description="Disordered" evidence="1">
    <location>
        <begin position="1"/>
        <end position="22"/>
    </location>
</feature>
<accession>A0A077LW68</accession>
<keyword evidence="2" id="KW-0812">Transmembrane</keyword>
<organism evidence="3 4">
    <name type="scientific">Nostocoides japonicum T1-X7</name>
    <dbReference type="NCBI Taxonomy" id="1194083"/>
    <lineage>
        <taxon>Bacteria</taxon>
        <taxon>Bacillati</taxon>
        <taxon>Actinomycetota</taxon>
        <taxon>Actinomycetes</taxon>
        <taxon>Micrococcales</taxon>
        <taxon>Intrasporangiaceae</taxon>
        <taxon>Nostocoides</taxon>
    </lineage>
</organism>
<dbReference type="STRING" id="1194083.BN12_1150032"/>
<dbReference type="OrthoDB" id="3822725at2"/>
<reference evidence="3 4" key="1">
    <citation type="journal article" date="2013" name="ISME J.">
        <title>A metabolic model for members of the genus Tetrasphaera involved in enhanced biological phosphorus removal.</title>
        <authorList>
            <person name="Kristiansen R."/>
            <person name="Nguyen H.T.T."/>
            <person name="Saunders A.M."/>
            <person name="Nielsen J.L."/>
            <person name="Wimmer R."/>
            <person name="Le V.Q."/>
            <person name="McIlroy S.J."/>
            <person name="Petrovski S."/>
            <person name="Seviour R.J."/>
            <person name="Calteau A."/>
            <person name="Nielsen K.L."/>
            <person name="Nielsen P.H."/>
        </authorList>
    </citation>
    <scope>NUCLEOTIDE SEQUENCE [LARGE SCALE GENOMIC DNA]</scope>
    <source>
        <strain evidence="3 4">T1-X7</strain>
    </source>
</reference>
<proteinExistence type="predicted"/>
<keyword evidence="2" id="KW-1133">Transmembrane helix</keyword>
<dbReference type="AlphaFoldDB" id="A0A077LW68"/>
<dbReference type="EMBL" id="CAJB01000019">
    <property type="protein sequence ID" value="CCH76239.1"/>
    <property type="molecule type" value="Genomic_DNA"/>
</dbReference>
<keyword evidence="4" id="KW-1185">Reference proteome</keyword>